<dbReference type="AlphaFoldDB" id="A0AAJ6ZC40"/>
<feature type="transmembrane region" description="Helical" evidence="1">
    <location>
        <begin position="24"/>
        <end position="44"/>
    </location>
</feature>
<name>A0AAJ6ZC40_PAPXU</name>
<evidence type="ECO:0000256" key="1">
    <source>
        <dbReference type="SAM" id="Phobius"/>
    </source>
</evidence>
<dbReference type="GeneID" id="106119012"/>
<protein>
    <submittedName>
        <fullName evidence="2">Uncharacterized protein LOC106119012 isoform X2</fullName>
    </submittedName>
</protein>
<keyword evidence="1" id="KW-0812">Transmembrane</keyword>
<keyword evidence="1" id="KW-1133">Transmembrane helix</keyword>
<keyword evidence="1" id="KW-0472">Membrane</keyword>
<accession>A0AAJ6ZC40</accession>
<feature type="transmembrane region" description="Helical" evidence="1">
    <location>
        <begin position="84"/>
        <end position="104"/>
    </location>
</feature>
<dbReference type="CTD" id="34260"/>
<dbReference type="RefSeq" id="XP_013169294.1">
    <property type="nucleotide sequence ID" value="XM_013313840.1"/>
</dbReference>
<organism evidence="2">
    <name type="scientific">Papilio xuthus</name>
    <name type="common">Asian swallowtail butterfly</name>
    <dbReference type="NCBI Taxonomy" id="66420"/>
    <lineage>
        <taxon>Eukaryota</taxon>
        <taxon>Metazoa</taxon>
        <taxon>Ecdysozoa</taxon>
        <taxon>Arthropoda</taxon>
        <taxon>Hexapoda</taxon>
        <taxon>Insecta</taxon>
        <taxon>Pterygota</taxon>
        <taxon>Neoptera</taxon>
        <taxon>Endopterygota</taxon>
        <taxon>Lepidoptera</taxon>
        <taxon>Glossata</taxon>
        <taxon>Ditrysia</taxon>
        <taxon>Papilionoidea</taxon>
        <taxon>Papilionidae</taxon>
        <taxon>Papilioninae</taxon>
        <taxon>Papilio</taxon>
    </lineage>
</organism>
<sequence>MSDMIINDSVPVDKKWNELIKYNIFIMKLIEFVISMILLTLPFALPAPEIFHCLAAAPTLMLSFMFIILYLVDQHQSVVEQLYLASQITLNFFAILQATILTGFTGSYYGLMYFHLFLALCIDMYYNYNEHGCLIFTKPKKVII</sequence>
<dbReference type="Proteomes" id="UP000694872">
    <property type="component" value="Unplaced"/>
</dbReference>
<proteinExistence type="predicted"/>
<gene>
    <name evidence="2" type="primary">LOC106119012</name>
</gene>
<feature type="transmembrane region" description="Helical" evidence="1">
    <location>
        <begin position="50"/>
        <end position="72"/>
    </location>
</feature>
<evidence type="ECO:0000313" key="2">
    <source>
        <dbReference type="RefSeq" id="XP_013169294.1"/>
    </source>
</evidence>
<reference evidence="2" key="1">
    <citation type="submission" date="2025-08" db="UniProtKB">
        <authorList>
            <consortium name="RefSeq"/>
        </authorList>
    </citation>
    <scope>IDENTIFICATION</scope>
</reference>